<evidence type="ECO:0000313" key="3">
    <source>
        <dbReference type="Proteomes" id="UP000886752"/>
    </source>
</evidence>
<keyword evidence="2" id="KW-0547">Nucleotide-binding</keyword>
<evidence type="ECO:0000313" key="2">
    <source>
        <dbReference type="EMBL" id="HIW00091.1"/>
    </source>
</evidence>
<dbReference type="InterPro" id="IPR018631">
    <property type="entry name" value="AAA-ATPase-like_dom"/>
</dbReference>
<sequence length="573" mass="65699">MSRINISNTENFAELRQGNGYYVDKTDFLKEFLKDYQRPDHFRSPGAATLFTRPRRFGKTLFLSMLAEFFDISKDSAQLFAGLKVSSNEALCKTWMNKYPVLFVSLKRVTAKNFEDALDKLGRLIGDLCLKHRILLKSKKLDREERKTLKALRKKQASRNTLCEALLILSRAMYYHYEKPAILLIDEYDVPVAEAEENGYYDEMIDFFKEFFSNGLKTNEYLKMAVLTGCLRIVRESVFTGLNNLTCYGVSDEKFSDIFGFTQTEVDTLLTEAGLAQRKEEVKNWYDGYCFGDTQEVYCPWSIMRYIDDAQGKPNTRPKAYWLHTSANALLQRLIDGSTSDLTDVIDTLLEGGSFVAKLNLCPTYGQLSATPENIWSLLYQTGYLTRIPKGMPDKSLLPESDLELLAIPNREIAWLFREELEHWFSKQVTASQRNGLCTAFWKPDAELFAKLLSETLLVSISMYDYKEHFYHGMLAGIFISTAAQTFSNLETGEGRSDILVIDNRKAAVIEVKRTTRVQDLPALVEEGMQQIAAKQYDTRVKAIPMVRTILHWSIAFCKKTCLAKARIVRHEE</sequence>
<feature type="domain" description="AAA-ATPase-like" evidence="1">
    <location>
        <begin position="9"/>
        <end position="239"/>
    </location>
</feature>
<proteinExistence type="predicted"/>
<dbReference type="InterPro" id="IPR027417">
    <property type="entry name" value="P-loop_NTPase"/>
</dbReference>
<gene>
    <name evidence="2" type="ORF">H9894_02750</name>
</gene>
<name>A0A9D1PVN9_9BACT</name>
<dbReference type="EMBL" id="DXHV01000032">
    <property type="protein sequence ID" value="HIW00091.1"/>
    <property type="molecule type" value="Genomic_DNA"/>
</dbReference>
<dbReference type="PANTHER" id="PTHR34825">
    <property type="entry name" value="CONSERVED PROTEIN, WITH A WEAK D-GALACTARATE DEHYDRATASE/ALTRONATE HYDROLASE DOMAIN"/>
    <property type="match status" value="1"/>
</dbReference>
<dbReference type="InterPro" id="IPR012547">
    <property type="entry name" value="PDDEXK_9"/>
</dbReference>
<dbReference type="PANTHER" id="PTHR34825:SF1">
    <property type="entry name" value="AAA-ATPASE-LIKE DOMAIN-CONTAINING PROTEIN"/>
    <property type="match status" value="1"/>
</dbReference>
<organism evidence="2 3">
    <name type="scientific">Candidatus Desulfovibrio intestinipullorum</name>
    <dbReference type="NCBI Taxonomy" id="2838536"/>
    <lineage>
        <taxon>Bacteria</taxon>
        <taxon>Pseudomonadati</taxon>
        <taxon>Thermodesulfobacteriota</taxon>
        <taxon>Desulfovibrionia</taxon>
        <taxon>Desulfovibrionales</taxon>
        <taxon>Desulfovibrionaceae</taxon>
        <taxon>Desulfovibrio</taxon>
    </lineage>
</organism>
<dbReference type="SUPFAM" id="SSF52540">
    <property type="entry name" value="P-loop containing nucleoside triphosphate hydrolases"/>
    <property type="match status" value="1"/>
</dbReference>
<comment type="caution">
    <text evidence="2">The sequence shown here is derived from an EMBL/GenBank/DDBJ whole genome shotgun (WGS) entry which is preliminary data.</text>
</comment>
<accession>A0A9D1PVN9</accession>
<evidence type="ECO:0000259" key="1">
    <source>
        <dbReference type="Pfam" id="PF09820"/>
    </source>
</evidence>
<reference evidence="2" key="2">
    <citation type="submission" date="2021-04" db="EMBL/GenBank/DDBJ databases">
        <authorList>
            <person name="Gilroy R."/>
        </authorList>
    </citation>
    <scope>NUCLEOTIDE SEQUENCE</scope>
    <source>
        <strain evidence="2">ChiHecec2B26-446</strain>
    </source>
</reference>
<dbReference type="Pfam" id="PF09820">
    <property type="entry name" value="AAA-ATPase_like"/>
    <property type="match status" value="1"/>
</dbReference>
<dbReference type="Pfam" id="PF08011">
    <property type="entry name" value="PDDEXK_9"/>
    <property type="match status" value="1"/>
</dbReference>
<dbReference type="GO" id="GO:0005524">
    <property type="term" value="F:ATP binding"/>
    <property type="evidence" value="ECO:0007669"/>
    <property type="project" value="UniProtKB-KW"/>
</dbReference>
<keyword evidence="2" id="KW-0067">ATP-binding</keyword>
<dbReference type="AlphaFoldDB" id="A0A9D1PVN9"/>
<protein>
    <submittedName>
        <fullName evidence="2">ATP-binding protein</fullName>
    </submittedName>
</protein>
<dbReference type="Proteomes" id="UP000886752">
    <property type="component" value="Unassembled WGS sequence"/>
</dbReference>
<reference evidence="2" key="1">
    <citation type="journal article" date="2021" name="PeerJ">
        <title>Extensive microbial diversity within the chicken gut microbiome revealed by metagenomics and culture.</title>
        <authorList>
            <person name="Gilroy R."/>
            <person name="Ravi A."/>
            <person name="Getino M."/>
            <person name="Pursley I."/>
            <person name="Horton D.L."/>
            <person name="Alikhan N.F."/>
            <person name="Baker D."/>
            <person name="Gharbi K."/>
            <person name="Hall N."/>
            <person name="Watson M."/>
            <person name="Adriaenssens E.M."/>
            <person name="Foster-Nyarko E."/>
            <person name="Jarju S."/>
            <person name="Secka A."/>
            <person name="Antonio M."/>
            <person name="Oren A."/>
            <person name="Chaudhuri R.R."/>
            <person name="La Ragione R."/>
            <person name="Hildebrand F."/>
            <person name="Pallen M.J."/>
        </authorList>
    </citation>
    <scope>NUCLEOTIDE SEQUENCE</scope>
    <source>
        <strain evidence="2">ChiHecec2B26-446</strain>
    </source>
</reference>